<name>A0A9W7CM18_9STRA</name>
<feature type="region of interest" description="Disordered" evidence="1">
    <location>
        <begin position="26"/>
        <end position="54"/>
    </location>
</feature>
<feature type="region of interest" description="Disordered" evidence="1">
    <location>
        <begin position="103"/>
        <end position="139"/>
    </location>
</feature>
<protein>
    <submittedName>
        <fullName evidence="2">Unnamed protein product</fullName>
    </submittedName>
</protein>
<gene>
    <name evidence="2" type="ORF">Pfra01_000949600</name>
</gene>
<feature type="compositionally biased region" description="Polar residues" evidence="1">
    <location>
        <begin position="110"/>
        <end position="139"/>
    </location>
</feature>
<dbReference type="EMBL" id="BSXT01000881">
    <property type="protein sequence ID" value="GMF35658.1"/>
    <property type="molecule type" value="Genomic_DNA"/>
</dbReference>
<organism evidence="2 3">
    <name type="scientific">Phytophthora fragariaefolia</name>
    <dbReference type="NCBI Taxonomy" id="1490495"/>
    <lineage>
        <taxon>Eukaryota</taxon>
        <taxon>Sar</taxon>
        <taxon>Stramenopiles</taxon>
        <taxon>Oomycota</taxon>
        <taxon>Peronosporomycetes</taxon>
        <taxon>Peronosporales</taxon>
        <taxon>Peronosporaceae</taxon>
        <taxon>Phytophthora</taxon>
    </lineage>
</organism>
<feature type="compositionally biased region" description="Polar residues" evidence="1">
    <location>
        <begin position="31"/>
        <end position="54"/>
    </location>
</feature>
<proteinExistence type="predicted"/>
<comment type="caution">
    <text evidence="2">The sequence shown here is derived from an EMBL/GenBank/DDBJ whole genome shotgun (WGS) entry which is preliminary data.</text>
</comment>
<reference evidence="2" key="1">
    <citation type="submission" date="2023-04" db="EMBL/GenBank/DDBJ databases">
        <title>Phytophthora fragariaefolia NBRC 109709.</title>
        <authorList>
            <person name="Ichikawa N."/>
            <person name="Sato H."/>
            <person name="Tonouchi N."/>
        </authorList>
    </citation>
    <scope>NUCLEOTIDE SEQUENCE</scope>
    <source>
        <strain evidence="2">NBRC 109709</strain>
    </source>
</reference>
<sequence length="139" mass="14682">MTNSTIYSVLDGKLLTSDLRGILESDDTHSETCTPSKSVAQTQTAAPTQPVVSHQTVLPSELDTYPSIVDEVTAQEDNVTRGRVMIPYGCAVNVSKVDSVDHHLKDSDKASSNSDEQSATSAQSQNGLQNAALATTTAS</sequence>
<evidence type="ECO:0000256" key="1">
    <source>
        <dbReference type="SAM" id="MobiDB-lite"/>
    </source>
</evidence>
<evidence type="ECO:0000313" key="2">
    <source>
        <dbReference type="EMBL" id="GMF35658.1"/>
    </source>
</evidence>
<dbReference type="Proteomes" id="UP001165121">
    <property type="component" value="Unassembled WGS sequence"/>
</dbReference>
<evidence type="ECO:0000313" key="3">
    <source>
        <dbReference type="Proteomes" id="UP001165121"/>
    </source>
</evidence>
<keyword evidence="3" id="KW-1185">Reference proteome</keyword>
<accession>A0A9W7CM18</accession>
<dbReference type="AlphaFoldDB" id="A0A9W7CM18"/>